<evidence type="ECO:0000313" key="2">
    <source>
        <dbReference type="WBParaSite" id="MhA1_Contig1983.frz3.gene5"/>
    </source>
</evidence>
<dbReference type="Gene3D" id="2.130.10.10">
    <property type="entry name" value="YVTN repeat-like/Quinoprotein amine dehydrogenase"/>
    <property type="match status" value="1"/>
</dbReference>
<keyword evidence="1" id="KW-1185">Reference proteome</keyword>
<dbReference type="WBParaSite" id="MhA1_Contig1983.frz3.gene5">
    <property type="protein sequence ID" value="MhA1_Contig1983.frz3.gene5"/>
    <property type="gene ID" value="MhA1_Contig1983.frz3.gene5"/>
</dbReference>
<dbReference type="Proteomes" id="UP000095281">
    <property type="component" value="Unplaced"/>
</dbReference>
<dbReference type="InterPro" id="IPR036322">
    <property type="entry name" value="WD40_repeat_dom_sf"/>
</dbReference>
<dbReference type="AlphaFoldDB" id="A0A1I8BD60"/>
<accession>A0A1I8BD60</accession>
<dbReference type="InterPro" id="IPR015943">
    <property type="entry name" value="WD40/YVTN_repeat-like_dom_sf"/>
</dbReference>
<dbReference type="SUPFAM" id="SSF50978">
    <property type="entry name" value="WD40 repeat-like"/>
    <property type="match status" value="1"/>
</dbReference>
<organism evidence="1 2">
    <name type="scientific">Meloidogyne hapla</name>
    <name type="common">Root-knot nematode worm</name>
    <dbReference type="NCBI Taxonomy" id="6305"/>
    <lineage>
        <taxon>Eukaryota</taxon>
        <taxon>Metazoa</taxon>
        <taxon>Ecdysozoa</taxon>
        <taxon>Nematoda</taxon>
        <taxon>Chromadorea</taxon>
        <taxon>Rhabditida</taxon>
        <taxon>Tylenchina</taxon>
        <taxon>Tylenchomorpha</taxon>
        <taxon>Tylenchoidea</taxon>
        <taxon>Meloidogynidae</taxon>
        <taxon>Meloidogyninae</taxon>
        <taxon>Meloidogyne</taxon>
    </lineage>
</organism>
<reference evidence="2" key="1">
    <citation type="submission" date="2016-11" db="UniProtKB">
        <authorList>
            <consortium name="WormBaseParasite"/>
        </authorList>
    </citation>
    <scope>IDENTIFICATION</scope>
</reference>
<protein>
    <submittedName>
        <fullName evidence="2">ANAPC4_WD40 domain-containing protein</fullName>
    </submittedName>
</protein>
<sequence length="190" mass="22104">MFKGLLMGIELINDNLLFIAFEDSTICVLNLKNEKLIDSLKHPKYFQFICWCFYSNNKQTLIVISVIGQLYLLSYYLEELKVECILQKIKNNINYTSLAITNKDFKENPKIAAGLNNGEIQIFSLIPSNDQIPKWSKQINICLNIHCNSIQCLKWILINEEKEEKEIFIFSGSLDEKIVFLQLLNTDKIE</sequence>
<name>A0A1I8BD60_MELHA</name>
<proteinExistence type="predicted"/>
<evidence type="ECO:0000313" key="1">
    <source>
        <dbReference type="Proteomes" id="UP000095281"/>
    </source>
</evidence>